<dbReference type="InterPro" id="IPR050226">
    <property type="entry name" value="NagZ_Beta-hexosaminidase"/>
</dbReference>
<dbReference type="InterPro" id="IPR019800">
    <property type="entry name" value="Glyco_hydro_3_AS"/>
</dbReference>
<dbReference type="GO" id="GO:0005737">
    <property type="term" value="C:cytoplasm"/>
    <property type="evidence" value="ECO:0007669"/>
    <property type="project" value="UniProtKB-SubCell"/>
</dbReference>
<evidence type="ECO:0000313" key="13">
    <source>
        <dbReference type="Proteomes" id="UP000631300"/>
    </source>
</evidence>
<feature type="binding site" evidence="10">
    <location>
        <position position="134"/>
    </location>
    <ligand>
        <name>substrate</name>
    </ligand>
</feature>
<feature type="binding site" evidence="10">
    <location>
        <position position="62"/>
    </location>
    <ligand>
        <name>substrate</name>
    </ligand>
</feature>
<keyword evidence="7 10" id="KW-0326">Glycosidase</keyword>
<feature type="binding site" evidence="10">
    <location>
        <position position="70"/>
    </location>
    <ligand>
        <name>substrate</name>
    </ligand>
</feature>
<dbReference type="PANTHER" id="PTHR30480">
    <property type="entry name" value="BETA-HEXOSAMINIDASE-RELATED"/>
    <property type="match status" value="1"/>
</dbReference>
<dbReference type="GO" id="GO:0071555">
    <property type="term" value="P:cell wall organization"/>
    <property type="evidence" value="ECO:0007669"/>
    <property type="project" value="UniProtKB-KW"/>
</dbReference>
<dbReference type="Proteomes" id="UP000631300">
    <property type="component" value="Unassembled WGS sequence"/>
</dbReference>
<dbReference type="GO" id="GO:0008360">
    <property type="term" value="P:regulation of cell shape"/>
    <property type="evidence" value="ECO:0007669"/>
    <property type="project" value="UniProtKB-KW"/>
</dbReference>
<comment type="pathway">
    <text evidence="10">Cell wall biogenesis; peptidoglycan recycling.</text>
</comment>
<keyword evidence="8 10" id="KW-0131">Cell cycle</keyword>
<feature type="active site" description="Proton donor/acceptor" evidence="10">
    <location>
        <position position="177"/>
    </location>
</feature>
<dbReference type="Pfam" id="PF00933">
    <property type="entry name" value="Glyco_hydro_3"/>
    <property type="match status" value="1"/>
</dbReference>
<dbReference type="Gene3D" id="3.20.20.300">
    <property type="entry name" value="Glycoside hydrolase, family 3, N-terminal domain"/>
    <property type="match status" value="1"/>
</dbReference>
<dbReference type="NCBIfam" id="NF003740">
    <property type="entry name" value="PRK05337.1"/>
    <property type="match status" value="1"/>
</dbReference>
<dbReference type="EC" id="3.2.1.52" evidence="10"/>
<keyword evidence="6 10" id="KW-0573">Peptidoglycan synthesis</keyword>
<evidence type="ECO:0000256" key="8">
    <source>
        <dbReference type="ARBA" id="ARBA00023306"/>
    </source>
</evidence>
<dbReference type="GO" id="GO:0005975">
    <property type="term" value="P:carbohydrate metabolic process"/>
    <property type="evidence" value="ECO:0007669"/>
    <property type="project" value="InterPro"/>
</dbReference>
<reference evidence="12" key="1">
    <citation type="journal article" date="2014" name="Int. J. Syst. Evol. Microbiol.">
        <title>Complete genome sequence of Corynebacterium casei LMG S-19264T (=DSM 44701T), isolated from a smear-ripened cheese.</title>
        <authorList>
            <consortium name="US DOE Joint Genome Institute (JGI-PGF)"/>
            <person name="Walter F."/>
            <person name="Albersmeier A."/>
            <person name="Kalinowski J."/>
            <person name="Ruckert C."/>
        </authorList>
    </citation>
    <scope>NUCLEOTIDE SEQUENCE</scope>
    <source>
        <strain evidence="12">KCTC 22164</strain>
    </source>
</reference>
<evidence type="ECO:0000313" key="12">
    <source>
        <dbReference type="EMBL" id="GGW76448.1"/>
    </source>
</evidence>
<organism evidence="12 13">
    <name type="scientific">Alteromonas halophila</name>
    <dbReference type="NCBI Taxonomy" id="516698"/>
    <lineage>
        <taxon>Bacteria</taxon>
        <taxon>Pseudomonadati</taxon>
        <taxon>Pseudomonadota</taxon>
        <taxon>Gammaproteobacteria</taxon>
        <taxon>Alteromonadales</taxon>
        <taxon>Alteromonadaceae</taxon>
        <taxon>Alteromonas/Salinimonas group</taxon>
        <taxon>Alteromonas</taxon>
    </lineage>
</organism>
<evidence type="ECO:0000256" key="10">
    <source>
        <dbReference type="HAMAP-Rule" id="MF_00364"/>
    </source>
</evidence>
<dbReference type="GO" id="GO:0009254">
    <property type="term" value="P:peptidoglycan turnover"/>
    <property type="evidence" value="ECO:0007669"/>
    <property type="project" value="UniProtKB-UniRule"/>
</dbReference>
<dbReference type="GO" id="GO:0004563">
    <property type="term" value="F:beta-N-acetylhexosaminidase activity"/>
    <property type="evidence" value="ECO:0007669"/>
    <property type="project" value="UniProtKB-UniRule"/>
</dbReference>
<dbReference type="SUPFAM" id="SSF51445">
    <property type="entry name" value="(Trans)glycosidases"/>
    <property type="match status" value="1"/>
</dbReference>
<dbReference type="InterPro" id="IPR001764">
    <property type="entry name" value="Glyco_hydro_3_N"/>
</dbReference>
<evidence type="ECO:0000256" key="1">
    <source>
        <dbReference type="ARBA" id="ARBA00001231"/>
    </source>
</evidence>
<comment type="caution">
    <text evidence="12">The sequence shown here is derived from an EMBL/GenBank/DDBJ whole genome shotgun (WGS) entry which is preliminary data.</text>
</comment>
<keyword evidence="4 10" id="KW-0378">Hydrolase</keyword>
<keyword evidence="9 10" id="KW-0961">Cell wall biogenesis/degradation</keyword>
<dbReference type="PANTHER" id="PTHR30480:SF13">
    <property type="entry name" value="BETA-HEXOSAMINIDASE"/>
    <property type="match status" value="1"/>
</dbReference>
<evidence type="ECO:0000259" key="11">
    <source>
        <dbReference type="Pfam" id="PF00933"/>
    </source>
</evidence>
<proteinExistence type="inferred from homology"/>
<keyword evidence="3 10" id="KW-0132">Cell division</keyword>
<dbReference type="HAMAP" id="MF_00364">
    <property type="entry name" value="NagZ"/>
    <property type="match status" value="1"/>
</dbReference>
<dbReference type="AlphaFoldDB" id="A0A918JE24"/>
<evidence type="ECO:0000256" key="6">
    <source>
        <dbReference type="ARBA" id="ARBA00022984"/>
    </source>
</evidence>
<comment type="catalytic activity">
    <reaction evidence="1 10">
        <text>Hydrolysis of terminal non-reducing N-acetyl-D-hexosamine residues in N-acetyl-beta-D-hexosaminides.</text>
        <dbReference type="EC" id="3.2.1.52"/>
    </reaction>
</comment>
<gene>
    <name evidence="10 12" type="primary">nagZ</name>
    <name evidence="12" type="ORF">GCM10007391_06350</name>
</gene>
<comment type="function">
    <text evidence="10">Plays a role in peptidoglycan recycling by cleaving the terminal beta-1,4-linked N-acetylglucosamine (GlcNAc) from peptide-linked peptidoglycan fragments, giving rise to free GlcNAc, anhydro-N-acetylmuramic acid and anhydro-N-acetylmuramic acid-linked peptides.</text>
</comment>
<name>A0A918JE24_9ALTE</name>
<dbReference type="PROSITE" id="PS00775">
    <property type="entry name" value="GLYCOSYL_HYDROL_F3"/>
    <property type="match status" value="1"/>
</dbReference>
<comment type="subcellular location">
    <subcellularLocation>
        <location evidence="10">Cytoplasm</location>
    </subcellularLocation>
</comment>
<evidence type="ECO:0000256" key="7">
    <source>
        <dbReference type="ARBA" id="ARBA00023295"/>
    </source>
</evidence>
<evidence type="ECO:0000256" key="9">
    <source>
        <dbReference type="ARBA" id="ARBA00023316"/>
    </source>
</evidence>
<feature type="domain" description="Glycoside hydrolase family 3 N-terminal" evidence="11">
    <location>
        <begin position="16"/>
        <end position="293"/>
    </location>
</feature>
<reference evidence="12" key="2">
    <citation type="submission" date="2020-09" db="EMBL/GenBank/DDBJ databases">
        <authorList>
            <person name="Sun Q."/>
            <person name="Kim S."/>
        </authorList>
    </citation>
    <scope>NUCLEOTIDE SEQUENCE</scope>
    <source>
        <strain evidence="12">KCTC 22164</strain>
    </source>
</reference>
<keyword evidence="5 10" id="KW-0133">Cell shape</keyword>
<dbReference type="RefSeq" id="WP_189403625.1">
    <property type="nucleotide sequence ID" value="NZ_BMXP01000001.1"/>
</dbReference>
<dbReference type="InterPro" id="IPR017853">
    <property type="entry name" value="GH"/>
</dbReference>
<evidence type="ECO:0000256" key="5">
    <source>
        <dbReference type="ARBA" id="ARBA00022960"/>
    </source>
</evidence>
<comment type="similarity">
    <text evidence="10">Belongs to the glycosyl hydrolase 3 family. NagZ subfamily.</text>
</comment>
<accession>A0A918JE24</accession>
<dbReference type="GO" id="GO:0051301">
    <property type="term" value="P:cell division"/>
    <property type="evidence" value="ECO:0007669"/>
    <property type="project" value="UniProtKB-KW"/>
</dbReference>
<evidence type="ECO:0000256" key="3">
    <source>
        <dbReference type="ARBA" id="ARBA00022618"/>
    </source>
</evidence>
<protein>
    <recommendedName>
        <fullName evidence="10">Beta-hexosaminidase</fullName>
        <ecNumber evidence="10">3.2.1.52</ecNumber>
    </recommendedName>
    <alternativeName>
        <fullName evidence="10">Beta-N-acetylhexosaminidase</fullName>
    </alternativeName>
    <alternativeName>
        <fullName evidence="10">N-acetyl-beta-glucosaminidase</fullName>
    </alternativeName>
</protein>
<keyword evidence="2 10" id="KW-0963">Cytoplasm</keyword>
<feature type="binding site" evidence="10">
    <location>
        <begin position="164"/>
        <end position="165"/>
    </location>
    <ligand>
        <name>substrate</name>
    </ligand>
</feature>
<dbReference type="GO" id="GO:0009252">
    <property type="term" value="P:peptidoglycan biosynthetic process"/>
    <property type="evidence" value="ECO:0007669"/>
    <property type="project" value="UniProtKB-KW"/>
</dbReference>
<dbReference type="InterPro" id="IPR022956">
    <property type="entry name" value="Beta_hexosaminidase_bac"/>
</dbReference>
<dbReference type="InterPro" id="IPR036962">
    <property type="entry name" value="Glyco_hydro_3_N_sf"/>
</dbReference>
<feature type="active site" description="Nucleophile" evidence="10">
    <location>
        <position position="249"/>
    </location>
</feature>
<feature type="site" description="Important for catalytic activity" evidence="10">
    <location>
        <position position="175"/>
    </location>
</feature>
<evidence type="ECO:0000256" key="2">
    <source>
        <dbReference type="ARBA" id="ARBA00022490"/>
    </source>
</evidence>
<dbReference type="EMBL" id="BMXP01000001">
    <property type="protein sequence ID" value="GGW76448.1"/>
    <property type="molecule type" value="Genomic_DNA"/>
</dbReference>
<evidence type="ECO:0000256" key="4">
    <source>
        <dbReference type="ARBA" id="ARBA00022801"/>
    </source>
</evidence>
<keyword evidence="13" id="KW-1185">Reference proteome</keyword>
<sequence length="335" mass="36517">MGPLVLDCQQETLLPEEKEKLAHPVTGGVILFSRNYVDKAQLAALVADIRKAAGKPLLIAVDHEGGRVQRFRQGFTALPAMGNILSEAKDRQQARELAHACGVIMAYELKALDIDLSFAPVLDLNGVSEVIRDRAFSDNTDEVIMLADALIDGLHLLAMPATGKHFPGHGSVQADSHIDVPVDERDWDTIEQLDLKTFSALIRANKLDAMMPAHVVYPQIDNQPAGFSSIWLQQILRQKLSFNGLIFSDDLSMEGARVAGDYPARARAALDAGCDMLLACNNPAGAEAILDSLSHQHCERLPALLQCPLPDAAGHHYKQAIRTLSAVWPELACQR</sequence>